<dbReference type="HOGENOM" id="CLU_2485157_0_0_1"/>
<reference evidence="2" key="2">
    <citation type="submission" date="2010-05" db="EMBL/GenBank/DDBJ databases">
        <authorList>
            <person name="Almeida L.G."/>
            <person name="Nicolas M.F."/>
            <person name="Souza R.C."/>
            <person name="Vasconcelos A.T.R."/>
        </authorList>
    </citation>
    <scope>NUCLEOTIDE SEQUENCE</scope>
</reference>
<proteinExistence type="predicted"/>
<evidence type="ECO:0000313" key="4">
    <source>
        <dbReference type="Proteomes" id="UP000000673"/>
    </source>
</evidence>
<reference evidence="2 4" key="1">
    <citation type="journal article" date="2010" name="BMC Genomics">
        <title>Combination of measures distinguishes pre-miRNAs from other stem-loops in the genome of the newly sequenced Anopheles darlingi.</title>
        <authorList>
            <person name="Mendes N.D."/>
            <person name="Freitas A.T."/>
            <person name="Vasconcelos A.T."/>
            <person name="Sagot M.F."/>
        </authorList>
    </citation>
    <scope>NUCLEOTIDE SEQUENCE</scope>
</reference>
<evidence type="ECO:0000256" key="1">
    <source>
        <dbReference type="SAM" id="MobiDB-lite"/>
    </source>
</evidence>
<feature type="region of interest" description="Disordered" evidence="1">
    <location>
        <begin position="26"/>
        <end position="46"/>
    </location>
</feature>
<sequence>MQMDGLSNGSTPLSWSYRITSPAQGSLNAPDTMVPTEATSGNASPIRPAGGHLEYWHRSLLLATATATAAVPRCYDYMHMAPCQTPA</sequence>
<protein>
    <submittedName>
        <fullName evidence="2 3">Uncharacterized protein</fullName>
    </submittedName>
</protein>
<gene>
    <name evidence="2" type="ORF">AND_010220</name>
</gene>
<reference evidence="2" key="3">
    <citation type="journal article" date="2013" name="Nucleic Acids Res.">
        <title>The genome of Anopheles darlingi, the main neotropical malaria vector.</title>
        <authorList>
            <person name="Marinotti O."/>
            <person name="Cerqueira G.C."/>
            <person name="de Almeida L.G."/>
            <person name="Ferro M.I."/>
            <person name="Loreto E.L."/>
            <person name="Zaha A."/>
            <person name="Teixeira S.M."/>
            <person name="Wespiser A.R."/>
            <person name="Almeida E Silva A."/>
            <person name="Schlindwein A.D."/>
            <person name="Pacheco A.C."/>
            <person name="Silva A.L."/>
            <person name="Graveley B.R."/>
            <person name="Walenz B.P."/>
            <person name="Lima Bde A."/>
            <person name="Ribeiro C.A."/>
            <person name="Nunes-Silva C.G."/>
            <person name="de Carvalho C.R."/>
            <person name="Soares C.M."/>
            <person name="de Menezes C.B."/>
            <person name="Matiolli C."/>
            <person name="Caffrey D."/>
            <person name="Araujo D.A."/>
            <person name="de Oliveira D.M."/>
            <person name="Golenbock D."/>
            <person name="Grisard E.C."/>
            <person name="Fantinatti-Garboggini F."/>
            <person name="de Carvalho F.M."/>
            <person name="Barcellos F.G."/>
            <person name="Prosdocimi F."/>
            <person name="May G."/>
            <person name="Azevedo Junior G.M."/>
            <person name="Guimaraes G.M."/>
            <person name="Goldman G.H."/>
            <person name="Padilha I.Q."/>
            <person name="Batista Jda S."/>
            <person name="Ferro J.A."/>
            <person name="Ribeiro J.M."/>
            <person name="Fietto J.L."/>
            <person name="Dabbas K.M."/>
            <person name="Cerdeira L."/>
            <person name="Agnez-Lima L.F."/>
            <person name="Brocchi M."/>
            <person name="de Carvalho M.O."/>
            <person name="Teixeira Mde M."/>
            <person name="Diniz Maia Mde M."/>
            <person name="Goldman M.H."/>
            <person name="Cruz Schneider M.P."/>
            <person name="Felipe M.S."/>
            <person name="Hungria M."/>
            <person name="Nicolas M.F."/>
            <person name="Pereira M."/>
            <person name="Montes M.A."/>
            <person name="Cantao M.E."/>
            <person name="Vincentz M."/>
            <person name="Rafael M.S."/>
            <person name="Silverman N."/>
            <person name="Stoco P.H."/>
            <person name="Souza R.C."/>
            <person name="Vicentini R."/>
            <person name="Gazzinelli R.T."/>
            <person name="Neves Rde O."/>
            <person name="Silva R."/>
            <person name="Astolfi-Filho S."/>
            <person name="Maciel T.E."/>
            <person name="Urmenyi T.P."/>
            <person name="Tadei W.P."/>
            <person name="Camargo E.P."/>
            <person name="de Vasconcelos A.T."/>
        </authorList>
    </citation>
    <scope>NUCLEOTIDE SEQUENCE</scope>
</reference>
<dbReference type="Proteomes" id="UP000000673">
    <property type="component" value="Unassembled WGS sequence"/>
</dbReference>
<evidence type="ECO:0000313" key="3">
    <source>
        <dbReference type="EnsemblMetazoa" id="ADAC010220-PA"/>
    </source>
</evidence>
<dbReference type="AlphaFoldDB" id="W5J315"/>
<keyword evidence="4" id="KW-1185">Reference proteome</keyword>
<organism evidence="2">
    <name type="scientific">Anopheles darlingi</name>
    <name type="common">Mosquito</name>
    <dbReference type="NCBI Taxonomy" id="43151"/>
    <lineage>
        <taxon>Eukaryota</taxon>
        <taxon>Metazoa</taxon>
        <taxon>Ecdysozoa</taxon>
        <taxon>Arthropoda</taxon>
        <taxon>Hexapoda</taxon>
        <taxon>Insecta</taxon>
        <taxon>Pterygota</taxon>
        <taxon>Neoptera</taxon>
        <taxon>Endopterygota</taxon>
        <taxon>Diptera</taxon>
        <taxon>Nematocera</taxon>
        <taxon>Culicoidea</taxon>
        <taxon>Culicidae</taxon>
        <taxon>Anophelinae</taxon>
        <taxon>Anopheles</taxon>
    </lineage>
</organism>
<accession>W5J315</accession>
<name>W5J315_ANODA</name>
<evidence type="ECO:0000313" key="2">
    <source>
        <dbReference type="EMBL" id="ETN58221.1"/>
    </source>
</evidence>
<reference evidence="3" key="4">
    <citation type="submission" date="2015-06" db="UniProtKB">
        <authorList>
            <consortium name="EnsemblMetazoa"/>
        </authorList>
    </citation>
    <scope>IDENTIFICATION</scope>
</reference>
<dbReference type="VEuPathDB" id="VectorBase:ADAC010220"/>
<dbReference type="EnsemblMetazoa" id="ADAC010220-RA">
    <property type="protein sequence ID" value="ADAC010220-PA"/>
    <property type="gene ID" value="ADAC010220"/>
</dbReference>
<dbReference type="EMBL" id="ADMH02002157">
    <property type="protein sequence ID" value="ETN58221.1"/>
    <property type="molecule type" value="Genomic_DNA"/>
</dbReference>